<evidence type="ECO:0000256" key="3">
    <source>
        <dbReference type="ARBA" id="ARBA00023315"/>
    </source>
</evidence>
<evidence type="ECO:0000256" key="2">
    <source>
        <dbReference type="ARBA" id="ARBA00022679"/>
    </source>
</evidence>
<dbReference type="InterPro" id="IPR023213">
    <property type="entry name" value="CAT-like_dom_sf"/>
</dbReference>
<evidence type="ECO:0000313" key="4">
    <source>
        <dbReference type="EMBL" id="KAL3729945.1"/>
    </source>
</evidence>
<protein>
    <submittedName>
        <fullName evidence="4">Uncharacterized protein</fullName>
    </submittedName>
</protein>
<dbReference type="Proteomes" id="UP001634007">
    <property type="component" value="Unassembled WGS sequence"/>
</dbReference>
<organism evidence="4 5">
    <name type="scientific">Eucalyptus globulus</name>
    <name type="common">Tasmanian blue gum</name>
    <dbReference type="NCBI Taxonomy" id="34317"/>
    <lineage>
        <taxon>Eukaryota</taxon>
        <taxon>Viridiplantae</taxon>
        <taxon>Streptophyta</taxon>
        <taxon>Embryophyta</taxon>
        <taxon>Tracheophyta</taxon>
        <taxon>Spermatophyta</taxon>
        <taxon>Magnoliopsida</taxon>
        <taxon>eudicotyledons</taxon>
        <taxon>Gunneridae</taxon>
        <taxon>Pentapetalae</taxon>
        <taxon>rosids</taxon>
        <taxon>malvids</taxon>
        <taxon>Myrtales</taxon>
        <taxon>Myrtaceae</taxon>
        <taxon>Myrtoideae</taxon>
        <taxon>Eucalypteae</taxon>
        <taxon>Eucalyptus</taxon>
    </lineage>
</organism>
<dbReference type="EMBL" id="JBJKBG010000007">
    <property type="protein sequence ID" value="KAL3729945.1"/>
    <property type="molecule type" value="Genomic_DNA"/>
</dbReference>
<dbReference type="GO" id="GO:0016746">
    <property type="term" value="F:acyltransferase activity"/>
    <property type="evidence" value="ECO:0007669"/>
    <property type="project" value="UniProtKB-KW"/>
</dbReference>
<dbReference type="PANTHER" id="PTHR31623:SF83">
    <property type="entry name" value="ACETYL-COA-BENZYLALCOHOL ACETYLTRANSFERASE-LIKE"/>
    <property type="match status" value="1"/>
</dbReference>
<accession>A0ABD3K2F8</accession>
<name>A0ABD3K2F8_EUCGL</name>
<keyword evidence="3" id="KW-0012">Acyltransferase</keyword>
<evidence type="ECO:0000313" key="5">
    <source>
        <dbReference type="Proteomes" id="UP001634007"/>
    </source>
</evidence>
<comment type="similarity">
    <text evidence="1">Belongs to the plant acyltransferase family.</text>
</comment>
<keyword evidence="5" id="KW-1185">Reference proteome</keyword>
<reference evidence="4 5" key="1">
    <citation type="submission" date="2024-11" db="EMBL/GenBank/DDBJ databases">
        <title>Chromosome-level genome assembly of Eucalyptus globulus Labill. provides insights into its genome evolution.</title>
        <authorList>
            <person name="Li X."/>
        </authorList>
    </citation>
    <scope>NUCLEOTIDE SEQUENCE [LARGE SCALE GENOMIC DNA]</scope>
    <source>
        <strain evidence="4">CL2024</strain>
        <tissue evidence="4">Fresh tender leaves</tissue>
    </source>
</reference>
<evidence type="ECO:0000256" key="1">
    <source>
        <dbReference type="ARBA" id="ARBA00009861"/>
    </source>
</evidence>
<dbReference type="Gene3D" id="3.30.559.10">
    <property type="entry name" value="Chloramphenicol acetyltransferase-like domain"/>
    <property type="match status" value="3"/>
</dbReference>
<dbReference type="Pfam" id="PF02458">
    <property type="entry name" value="Transferase"/>
    <property type="match status" value="3"/>
</dbReference>
<comment type="caution">
    <text evidence="4">The sequence shown here is derived from an EMBL/GenBank/DDBJ whole genome shotgun (WGS) entry which is preliminary data.</text>
</comment>
<proteinExistence type="inferred from homology"/>
<keyword evidence="2" id="KW-0808">Transferase</keyword>
<gene>
    <name evidence="4" type="ORF">ACJRO7_027013</name>
</gene>
<sequence>MKVEAQWKKAVKPSAPKPQHWRKLKFSSMDELQTPAYVGIVFHYRDNAENSGVDILERLHRTEESLSETLNTHACQSGRPDRLDLLDHFSKFPNEVAGNPLVVIQVNMFECGGLAIGLRISHKIGDMYTMAMFMNSWANMCQGNMHKIVRPSFELSSIFPPKESSFGSWPEPYIHIEKFVISTFRFDGKAISKLKARAAPDAPDSITDNLQPSRVEVVSALITRALKIGLTIPTNSYGNLYTVIAARFGGFMANESELGFKEVVNMMSEMVRNSKAGYAKVVDGEKLHSMVKDSLMDFTELVFTSEEHLIPFSSWRQFQLFKNDFGWGRLALVGLASVKFRLVCLIDDEDDEGIYAWATLKEDEMIPFKHDVEIQAFTS</sequence>
<dbReference type="AlphaFoldDB" id="A0ABD3K2F8"/>
<dbReference type="PANTHER" id="PTHR31623">
    <property type="entry name" value="F21J9.9"/>
    <property type="match status" value="1"/>
</dbReference>